<comment type="similarity">
    <text evidence="1">Belongs to the AHA1 family.</text>
</comment>
<reference evidence="3 4" key="1">
    <citation type="submission" date="2018-10" db="EMBL/GenBank/DDBJ databases">
        <title>Genomic Encyclopedia of Archaeal and Bacterial Type Strains, Phase II (KMG-II): from individual species to whole genera.</title>
        <authorList>
            <person name="Goeker M."/>
        </authorList>
    </citation>
    <scope>NUCLEOTIDE SEQUENCE [LARGE SCALE GENOMIC DNA]</scope>
    <source>
        <strain evidence="3 4">DSM 14954</strain>
    </source>
</reference>
<dbReference type="AlphaFoldDB" id="A0A660KXW0"/>
<dbReference type="InterPro" id="IPR013538">
    <property type="entry name" value="ASHA1/2-like_C"/>
</dbReference>
<dbReference type="Pfam" id="PF08327">
    <property type="entry name" value="AHSA1"/>
    <property type="match status" value="1"/>
</dbReference>
<dbReference type="InterPro" id="IPR023393">
    <property type="entry name" value="START-like_dom_sf"/>
</dbReference>
<dbReference type="OrthoDB" id="8117292at2"/>
<evidence type="ECO:0000313" key="3">
    <source>
        <dbReference type="EMBL" id="RKQ86547.1"/>
    </source>
</evidence>
<keyword evidence="4" id="KW-1185">Reference proteome</keyword>
<protein>
    <submittedName>
        <fullName evidence="3">Uncharacterized protein YndB with AHSA1/START domain</fullName>
    </submittedName>
</protein>
<evidence type="ECO:0000256" key="1">
    <source>
        <dbReference type="ARBA" id="ARBA00006817"/>
    </source>
</evidence>
<accession>A0A660KXW0</accession>
<sequence length="168" mass="18307">MKDGVLLERDGRFELRFERPLDHPVDVVWRAITEPSGLAAWFPFDIEGPRETGAPLRFVFRHGEGDPFDGQMVEFTPQSVMELEWEGPETLRLELVADGAGCVLTLINRFDDVGKAARDAAGWHACLTALGASLDGVESPDGVWAAVHPRYVEAFGPEASAIGPPPPA</sequence>
<dbReference type="SUPFAM" id="SSF55961">
    <property type="entry name" value="Bet v1-like"/>
    <property type="match status" value="1"/>
</dbReference>
<dbReference type="Proteomes" id="UP000278962">
    <property type="component" value="Unassembled WGS sequence"/>
</dbReference>
<dbReference type="EMBL" id="RBIL01000002">
    <property type="protein sequence ID" value="RKQ86547.1"/>
    <property type="molecule type" value="Genomic_DNA"/>
</dbReference>
<dbReference type="RefSeq" id="WP_121254371.1">
    <property type="nucleotide sequence ID" value="NZ_RBIL01000002.1"/>
</dbReference>
<name>A0A660KXW0_9ACTN</name>
<dbReference type="Gene3D" id="3.30.530.20">
    <property type="match status" value="1"/>
</dbReference>
<proteinExistence type="inferred from homology"/>
<evidence type="ECO:0000259" key="2">
    <source>
        <dbReference type="Pfam" id="PF08327"/>
    </source>
</evidence>
<evidence type="ECO:0000313" key="4">
    <source>
        <dbReference type="Proteomes" id="UP000278962"/>
    </source>
</evidence>
<comment type="caution">
    <text evidence="3">The sequence shown here is derived from an EMBL/GenBank/DDBJ whole genome shotgun (WGS) entry which is preliminary data.</text>
</comment>
<dbReference type="CDD" id="cd08899">
    <property type="entry name" value="SRPBCC_CalC_Aha1-like_6"/>
    <property type="match status" value="1"/>
</dbReference>
<gene>
    <name evidence="3" type="ORF">C8N24_4560</name>
</gene>
<organism evidence="3 4">
    <name type="scientific">Solirubrobacter pauli</name>
    <dbReference type="NCBI Taxonomy" id="166793"/>
    <lineage>
        <taxon>Bacteria</taxon>
        <taxon>Bacillati</taxon>
        <taxon>Actinomycetota</taxon>
        <taxon>Thermoleophilia</taxon>
        <taxon>Solirubrobacterales</taxon>
        <taxon>Solirubrobacteraceae</taxon>
        <taxon>Solirubrobacter</taxon>
    </lineage>
</organism>
<feature type="domain" description="Activator of Hsp90 ATPase homologue 1/2-like C-terminal" evidence="2">
    <location>
        <begin position="22"/>
        <end position="132"/>
    </location>
</feature>